<feature type="transmembrane region" description="Helical" evidence="1">
    <location>
        <begin position="12"/>
        <end position="35"/>
    </location>
</feature>
<protein>
    <submittedName>
        <fullName evidence="3">DedA family protein</fullName>
    </submittedName>
</protein>
<gene>
    <name evidence="3" type="ORF">F9817_11895</name>
</gene>
<feature type="domain" description="VTT" evidence="2">
    <location>
        <begin position="23"/>
        <end position="143"/>
    </location>
</feature>
<proteinExistence type="predicted"/>
<sequence>MSLQQLVSDYGYIALAIGTFFEGETILVIGGVFAHKGFLDLFWVIVSAFLGTLFGDQLYYFIGRIKGRSFIEKRPKWQAKSERVLTLLHKHQVWLILGFRFLYGIRTVTPFLIGASNVPPKRFIVLNIIGALVWAIAVGSLGYVFGNTVEIFLHNIKHYEMTFFAALLFCALAIWSWRRWKSSK</sequence>
<name>A0A7X4RV36_9VIBR</name>
<evidence type="ECO:0000313" key="4">
    <source>
        <dbReference type="Proteomes" id="UP000462621"/>
    </source>
</evidence>
<comment type="caution">
    <text evidence="3">The sequence shown here is derived from an EMBL/GenBank/DDBJ whole genome shotgun (WGS) entry which is preliminary data.</text>
</comment>
<organism evidence="3 4">
    <name type="scientific">Vibrio eleionomae</name>
    <dbReference type="NCBI Taxonomy" id="2653505"/>
    <lineage>
        <taxon>Bacteria</taxon>
        <taxon>Pseudomonadati</taxon>
        <taxon>Pseudomonadota</taxon>
        <taxon>Gammaproteobacteria</taxon>
        <taxon>Vibrionales</taxon>
        <taxon>Vibrionaceae</taxon>
        <taxon>Vibrio</taxon>
    </lineage>
</organism>
<keyword evidence="4" id="KW-1185">Reference proteome</keyword>
<keyword evidence="1" id="KW-1133">Transmembrane helix</keyword>
<dbReference type="InterPro" id="IPR051311">
    <property type="entry name" value="DedA_domain"/>
</dbReference>
<evidence type="ECO:0000259" key="2">
    <source>
        <dbReference type="Pfam" id="PF09335"/>
    </source>
</evidence>
<evidence type="ECO:0000256" key="1">
    <source>
        <dbReference type="SAM" id="Phobius"/>
    </source>
</evidence>
<dbReference type="InterPro" id="IPR032816">
    <property type="entry name" value="VTT_dom"/>
</dbReference>
<dbReference type="PANTHER" id="PTHR42709">
    <property type="entry name" value="ALKALINE PHOSPHATASE LIKE PROTEIN"/>
    <property type="match status" value="1"/>
</dbReference>
<accession>A0A7X4RV36</accession>
<feature type="transmembrane region" description="Helical" evidence="1">
    <location>
        <begin position="123"/>
        <end position="146"/>
    </location>
</feature>
<dbReference type="AlphaFoldDB" id="A0A7X4RV36"/>
<feature type="transmembrane region" description="Helical" evidence="1">
    <location>
        <begin position="158"/>
        <end position="177"/>
    </location>
</feature>
<feature type="transmembrane region" description="Helical" evidence="1">
    <location>
        <begin position="41"/>
        <end position="63"/>
    </location>
</feature>
<dbReference type="Proteomes" id="UP000462621">
    <property type="component" value="Unassembled WGS sequence"/>
</dbReference>
<dbReference type="RefSeq" id="WP_161155793.1">
    <property type="nucleotide sequence ID" value="NZ_WEKT01000019.1"/>
</dbReference>
<dbReference type="Pfam" id="PF09335">
    <property type="entry name" value="VTT_dom"/>
    <property type="match status" value="1"/>
</dbReference>
<keyword evidence="1" id="KW-0472">Membrane</keyword>
<keyword evidence="1" id="KW-0812">Transmembrane</keyword>
<evidence type="ECO:0000313" key="3">
    <source>
        <dbReference type="EMBL" id="MZI93895.1"/>
    </source>
</evidence>
<dbReference type="EMBL" id="WEKT01000019">
    <property type="protein sequence ID" value="MZI93895.1"/>
    <property type="molecule type" value="Genomic_DNA"/>
</dbReference>
<dbReference type="PANTHER" id="PTHR42709:SF2">
    <property type="entry name" value="INNER MEMBRANE PROTEIN YOHD"/>
    <property type="match status" value="1"/>
</dbReference>
<reference evidence="3 4" key="1">
    <citation type="submission" date="2019-10" db="EMBL/GenBank/DDBJ databases">
        <title>Vibrio sp. nov. isolated from a shrimp pond.</title>
        <authorList>
            <person name="Gomez-Gil B."/>
            <person name="Enciso-Ibarra J."/>
            <person name="Enciso-Ibarra K."/>
            <person name="Bolan-Mejia C."/>
        </authorList>
    </citation>
    <scope>NUCLEOTIDE SEQUENCE [LARGE SCALE GENOMIC DNA]</scope>
    <source>
        <strain evidence="3 4">CAIM 722</strain>
    </source>
</reference>
<dbReference type="GO" id="GO:0005886">
    <property type="term" value="C:plasma membrane"/>
    <property type="evidence" value="ECO:0007669"/>
    <property type="project" value="TreeGrafter"/>
</dbReference>